<gene>
    <name evidence="9" type="ORF">CAN33_0019965</name>
</gene>
<reference evidence="10" key="1">
    <citation type="submission" date="2018-10" db="EMBL/GenBank/DDBJ databases">
        <title>FDA dAtabase for Regulatory Grade micrObial Sequences (FDA-ARGOS): Supporting development and validation of Infectious Disease Dx tests.</title>
        <authorList>
            <person name="Kerrigan L."/>
            <person name="Tallon L."/>
            <person name="Sadzewicz L."/>
            <person name="Sengamalay N."/>
            <person name="Ott S."/>
            <person name="Godinez A."/>
            <person name="Nagaraj S."/>
            <person name="Vavikolanu K."/>
            <person name="Nadendla S."/>
            <person name="George J."/>
            <person name="Sichtig H."/>
        </authorList>
    </citation>
    <scope>NUCLEOTIDE SEQUENCE [LARGE SCALE GENOMIC DNA]</scope>
    <source>
        <strain evidence="10">FDAARGOS_311</strain>
    </source>
</reference>
<feature type="domain" description="Plastocyanin-like" evidence="7">
    <location>
        <begin position="523"/>
        <end position="642"/>
    </location>
</feature>
<evidence type="ECO:0000259" key="8">
    <source>
        <dbReference type="Pfam" id="PF07732"/>
    </source>
</evidence>
<keyword evidence="4" id="KW-0186">Copper</keyword>
<feature type="domain" description="Plastocyanin-like" evidence="8">
    <location>
        <begin position="133"/>
        <end position="239"/>
    </location>
</feature>
<dbReference type="GO" id="GO:0016491">
    <property type="term" value="F:oxidoreductase activity"/>
    <property type="evidence" value="ECO:0007669"/>
    <property type="project" value="UniProtKB-KW"/>
</dbReference>
<keyword evidence="2" id="KW-0479">Metal-binding</keyword>
<dbReference type="InterPro" id="IPR002355">
    <property type="entry name" value="Cu_oxidase_Cu_BS"/>
</dbReference>
<dbReference type="EMBL" id="NKJJ02000010">
    <property type="protein sequence ID" value="TPR06148.1"/>
    <property type="molecule type" value="Genomic_DNA"/>
</dbReference>
<sequence>MLLESCWTALVHFFSFQSLFSSQQYPLPPNGGVEYPTSPTAAAGQADPSDMLEFPPLGAIDGFTCQYPGLKNKYIALPDGNQSLWLQPLEKDIQDEQYDIDTDYEIKAPTGVIRDVYVNVTKLASDKALKPDGVAFPEGKYINGSYPGPRIQACWGDTVRVHVTNKVDKNGTAIHMHGIRMLNTGYSDGVPGVTQCPIAVNDTFTYEFQAVQYGTTWYHSHYSLQYTDGMLGPLTIYGPASVEKYDETIEPLMLADHVHQSAFAKWTYQVVEKHGPRIPMASILINDKGSFAGHYQDNRYKTDKLKPGKKYLLRLINAATDTAFIFSIDEHKMKVIGADLVPVEPYDMESIYIGIGQRYHVIVETKSEPEDTNRNYWIRTWPATGCHNFDCEPNERQGIFQYNPNDTEDPISTPYRPPYGGQCRDEDHDKLFPMFPWTVPKPTPDQLKRVTFPFDVLKQDNFTMPPEDGWNGTDPTWSAWEVNGAPAWVNYQDLTINHLDDNHTWPANAALFELNSDPNSDEPTWAYMVIDGGHQDEEEKPPGESIIPAAHPMHLHGHDFSLLKQSYDSFDDDVARDPDAMQGFIESLTYKNPARRDVVLLPKNGYVVIAFKLDNPGTWLLHCHIAWHASGGLALQILEDKDKVQELLKKDINPDQTARAQIDDGCAGWKKWWDKKENRWNPDARFQDDSGV</sequence>
<evidence type="ECO:0000256" key="2">
    <source>
        <dbReference type="ARBA" id="ARBA00022723"/>
    </source>
</evidence>
<dbReference type="Pfam" id="PF07732">
    <property type="entry name" value="Cu-oxidase_3"/>
    <property type="match status" value="1"/>
</dbReference>
<dbReference type="FunFam" id="2.60.40.420:FF:000045">
    <property type="entry name" value="Laccase 2"/>
    <property type="match status" value="1"/>
</dbReference>
<dbReference type="VEuPathDB" id="FungiDB:M747DRAFT_362572"/>
<feature type="domain" description="Plastocyanin-like" evidence="6">
    <location>
        <begin position="251"/>
        <end position="383"/>
    </location>
</feature>
<evidence type="ECO:0000256" key="5">
    <source>
        <dbReference type="SAM" id="SignalP"/>
    </source>
</evidence>
<protein>
    <submittedName>
        <fullName evidence="9">Carboxylesterase family protein</fullName>
    </submittedName>
</protein>
<dbReference type="VEuPathDB" id="FungiDB:An12g05810"/>
<evidence type="ECO:0000313" key="10">
    <source>
        <dbReference type="Proteomes" id="UP000197666"/>
    </source>
</evidence>
<dbReference type="CDD" id="cd13880">
    <property type="entry name" value="CuRO_2_MaLCC_like"/>
    <property type="match status" value="1"/>
</dbReference>
<dbReference type="Pfam" id="PF00394">
    <property type="entry name" value="Cu-oxidase"/>
    <property type="match status" value="1"/>
</dbReference>
<evidence type="ECO:0000259" key="7">
    <source>
        <dbReference type="Pfam" id="PF07731"/>
    </source>
</evidence>
<comment type="caution">
    <text evidence="9">The sequence shown here is derived from an EMBL/GenBank/DDBJ whole genome shotgun (WGS) entry which is preliminary data.</text>
</comment>
<feature type="signal peptide" evidence="5">
    <location>
        <begin position="1"/>
        <end position="22"/>
    </location>
</feature>
<dbReference type="VEuPathDB" id="FungiDB:ATCC64974_36660"/>
<dbReference type="PANTHER" id="PTHR11709:SF71">
    <property type="entry name" value="OXIDOREDUCTASE TPCJ"/>
    <property type="match status" value="1"/>
</dbReference>
<keyword evidence="3" id="KW-0560">Oxidoreductase</keyword>
<dbReference type="PANTHER" id="PTHR11709">
    <property type="entry name" value="MULTI-COPPER OXIDASE"/>
    <property type="match status" value="1"/>
</dbReference>
<dbReference type="Pfam" id="PF07731">
    <property type="entry name" value="Cu-oxidase_2"/>
    <property type="match status" value="1"/>
</dbReference>
<keyword evidence="5" id="KW-0732">Signal</keyword>
<name>A0A505I2D5_ASPNG</name>
<evidence type="ECO:0000313" key="9">
    <source>
        <dbReference type="EMBL" id="TPR06148.1"/>
    </source>
</evidence>
<organism evidence="9 10">
    <name type="scientific">Aspergillus niger</name>
    <dbReference type="NCBI Taxonomy" id="5061"/>
    <lineage>
        <taxon>Eukaryota</taxon>
        <taxon>Fungi</taxon>
        <taxon>Dikarya</taxon>
        <taxon>Ascomycota</taxon>
        <taxon>Pezizomycotina</taxon>
        <taxon>Eurotiomycetes</taxon>
        <taxon>Eurotiomycetidae</taxon>
        <taxon>Eurotiales</taxon>
        <taxon>Aspergillaceae</taxon>
        <taxon>Aspergillus</taxon>
        <taxon>Aspergillus subgen. Circumdati</taxon>
    </lineage>
</organism>
<comment type="similarity">
    <text evidence="1">Belongs to the multicopper oxidase family.</text>
</comment>
<evidence type="ECO:0000256" key="3">
    <source>
        <dbReference type="ARBA" id="ARBA00023002"/>
    </source>
</evidence>
<dbReference type="PROSITE" id="PS00080">
    <property type="entry name" value="MULTICOPPER_OXIDASE2"/>
    <property type="match status" value="1"/>
</dbReference>
<proteinExistence type="inferred from homology"/>
<evidence type="ECO:0000256" key="1">
    <source>
        <dbReference type="ARBA" id="ARBA00010609"/>
    </source>
</evidence>
<dbReference type="InterPro" id="IPR033138">
    <property type="entry name" value="Cu_oxidase_CS"/>
</dbReference>
<dbReference type="GO" id="GO:0005507">
    <property type="term" value="F:copper ion binding"/>
    <property type="evidence" value="ECO:0007669"/>
    <property type="project" value="InterPro"/>
</dbReference>
<dbReference type="InterPro" id="IPR011707">
    <property type="entry name" value="Cu-oxidase-like_N"/>
</dbReference>
<dbReference type="InterPro" id="IPR011706">
    <property type="entry name" value="Cu-oxidase_C"/>
</dbReference>
<evidence type="ECO:0000259" key="6">
    <source>
        <dbReference type="Pfam" id="PF00394"/>
    </source>
</evidence>
<dbReference type="InterPro" id="IPR008972">
    <property type="entry name" value="Cupredoxin"/>
</dbReference>
<dbReference type="SUPFAM" id="SSF49503">
    <property type="entry name" value="Cupredoxins"/>
    <property type="match status" value="3"/>
</dbReference>
<dbReference type="InterPro" id="IPR045087">
    <property type="entry name" value="Cu-oxidase_fam"/>
</dbReference>
<dbReference type="Proteomes" id="UP000197666">
    <property type="component" value="Unassembled WGS sequence"/>
</dbReference>
<dbReference type="Gene3D" id="2.60.40.420">
    <property type="entry name" value="Cupredoxins - blue copper proteins"/>
    <property type="match status" value="3"/>
</dbReference>
<dbReference type="CDD" id="cd13901">
    <property type="entry name" value="CuRO_3_MaLCC_like"/>
    <property type="match status" value="1"/>
</dbReference>
<dbReference type="CDD" id="cd13854">
    <property type="entry name" value="CuRO_1_MaLCC_like"/>
    <property type="match status" value="1"/>
</dbReference>
<dbReference type="InterPro" id="IPR001117">
    <property type="entry name" value="Cu-oxidase_2nd"/>
</dbReference>
<feature type="chain" id="PRO_5021288616" evidence="5">
    <location>
        <begin position="23"/>
        <end position="692"/>
    </location>
</feature>
<dbReference type="VEuPathDB" id="FungiDB:ASPNIDRAFT2_1208764"/>
<accession>A0A505I2D5</accession>
<dbReference type="AlphaFoldDB" id="A0A505I2D5"/>
<dbReference type="PROSITE" id="PS00079">
    <property type="entry name" value="MULTICOPPER_OXIDASE1"/>
    <property type="match status" value="1"/>
</dbReference>
<evidence type="ECO:0000256" key="4">
    <source>
        <dbReference type="ARBA" id="ARBA00023008"/>
    </source>
</evidence>